<comment type="PTM">
    <text evidence="6">Acetylated. Deacetylation by the SIR2-homolog deacetylase activates the enzyme.</text>
</comment>
<gene>
    <name evidence="10" type="primary">acs</name>
    <name evidence="6" type="synonym">acsA</name>
    <name evidence="10" type="ORF">E4582_10005</name>
</gene>
<evidence type="ECO:0000313" key="10">
    <source>
        <dbReference type="EMBL" id="TKS55062.1"/>
    </source>
</evidence>
<evidence type="ECO:0000259" key="8">
    <source>
        <dbReference type="Pfam" id="PF13193"/>
    </source>
</evidence>
<accession>A0A4Z1R5Z8</accession>
<dbReference type="GO" id="GO:0016208">
    <property type="term" value="F:AMP binding"/>
    <property type="evidence" value="ECO:0007669"/>
    <property type="project" value="InterPro"/>
</dbReference>
<evidence type="ECO:0000259" key="9">
    <source>
        <dbReference type="Pfam" id="PF16177"/>
    </source>
</evidence>
<feature type="domain" description="AMP-dependent synthetase/ligase" evidence="7">
    <location>
        <begin position="84"/>
        <end position="468"/>
    </location>
</feature>
<organism evidence="10 11">
    <name type="scientific">Luteimonas yindakuii</name>
    <dbReference type="NCBI Taxonomy" id="2565782"/>
    <lineage>
        <taxon>Bacteria</taxon>
        <taxon>Pseudomonadati</taxon>
        <taxon>Pseudomonadota</taxon>
        <taxon>Gammaproteobacteria</taxon>
        <taxon>Lysobacterales</taxon>
        <taxon>Lysobacteraceae</taxon>
        <taxon>Luteimonas</taxon>
    </lineage>
</organism>
<dbReference type="GO" id="GO:0046872">
    <property type="term" value="F:metal ion binding"/>
    <property type="evidence" value="ECO:0007669"/>
    <property type="project" value="UniProtKB-KW"/>
</dbReference>
<dbReference type="Pfam" id="PF13193">
    <property type="entry name" value="AMP-binding_C"/>
    <property type="match status" value="1"/>
</dbReference>
<protein>
    <recommendedName>
        <fullName evidence="6">Acetyl-coenzyme A synthetase</fullName>
        <shortName evidence="6">AcCoA synthetase</shortName>
        <shortName evidence="6">Acs</shortName>
        <ecNumber evidence="6">6.2.1.1</ecNumber>
    </recommendedName>
    <alternativeName>
        <fullName evidence="6">Acetate--CoA ligase</fullName>
    </alternativeName>
    <alternativeName>
        <fullName evidence="6">Acyl-activating enzyme</fullName>
    </alternativeName>
</protein>
<dbReference type="FunFam" id="3.30.300.30:FF:000004">
    <property type="entry name" value="Acetyl-coenzyme A synthetase"/>
    <property type="match status" value="1"/>
</dbReference>
<dbReference type="HAMAP" id="MF_01123">
    <property type="entry name" value="Ac_CoA_synth"/>
    <property type="match status" value="1"/>
</dbReference>
<dbReference type="FunFam" id="3.40.50.12780:FF:000001">
    <property type="entry name" value="Acetyl-coenzyme A synthetase"/>
    <property type="match status" value="1"/>
</dbReference>
<evidence type="ECO:0000259" key="7">
    <source>
        <dbReference type="Pfam" id="PF00501"/>
    </source>
</evidence>
<dbReference type="GO" id="GO:0005829">
    <property type="term" value="C:cytosol"/>
    <property type="evidence" value="ECO:0007669"/>
    <property type="project" value="TreeGrafter"/>
</dbReference>
<feature type="binding site" evidence="6">
    <location>
        <position position="539"/>
    </location>
    <ligand>
        <name>Mg(2+)</name>
        <dbReference type="ChEBI" id="CHEBI:18420"/>
    </ligand>
</feature>
<evidence type="ECO:0000256" key="4">
    <source>
        <dbReference type="ARBA" id="ARBA00022840"/>
    </source>
</evidence>
<dbReference type="InterPro" id="IPR032387">
    <property type="entry name" value="ACAS_N"/>
</dbReference>
<proteinExistence type="inferred from homology"/>
<dbReference type="Gene3D" id="3.40.50.12780">
    <property type="entry name" value="N-terminal domain of ligase-like"/>
    <property type="match status" value="1"/>
</dbReference>
<feature type="binding site" evidence="6">
    <location>
        <begin position="193"/>
        <end position="196"/>
    </location>
    <ligand>
        <name>CoA</name>
        <dbReference type="ChEBI" id="CHEBI:57287"/>
    </ligand>
</feature>
<feature type="binding site" evidence="6">
    <location>
        <position position="528"/>
    </location>
    <ligand>
        <name>ATP</name>
        <dbReference type="ChEBI" id="CHEBI:30616"/>
    </ligand>
</feature>
<keyword evidence="11" id="KW-1185">Reference proteome</keyword>
<feature type="binding site" evidence="6">
    <location>
        <position position="586"/>
    </location>
    <ligand>
        <name>CoA</name>
        <dbReference type="ChEBI" id="CHEBI:57287"/>
    </ligand>
</feature>
<feature type="domain" description="Acetyl-coenzyme A synthetase N-terminal" evidence="9">
    <location>
        <begin position="25"/>
        <end position="82"/>
    </location>
</feature>
<keyword evidence="5 6" id="KW-0007">Acetylation</keyword>
<dbReference type="EC" id="6.2.1.1" evidence="6"/>
<keyword evidence="4 6" id="KW-0067">ATP-binding</keyword>
<evidence type="ECO:0000256" key="5">
    <source>
        <dbReference type="ARBA" id="ARBA00022990"/>
    </source>
</evidence>
<dbReference type="InterPro" id="IPR025110">
    <property type="entry name" value="AMP-bd_C"/>
</dbReference>
<feature type="binding site" evidence="6">
    <location>
        <begin position="413"/>
        <end position="418"/>
    </location>
    <ligand>
        <name>ATP</name>
        <dbReference type="ChEBI" id="CHEBI:30616"/>
    </ligand>
</feature>
<dbReference type="Pfam" id="PF16177">
    <property type="entry name" value="ACAS_N"/>
    <property type="match status" value="1"/>
</dbReference>
<dbReference type="RefSeq" id="WP_134674417.1">
    <property type="nucleotide sequence ID" value="NZ_SPUH01000001.1"/>
</dbReference>
<dbReference type="EMBL" id="SPUH01000001">
    <property type="protein sequence ID" value="TKS55062.1"/>
    <property type="molecule type" value="Genomic_DNA"/>
</dbReference>
<evidence type="ECO:0000256" key="3">
    <source>
        <dbReference type="ARBA" id="ARBA00022741"/>
    </source>
</evidence>
<evidence type="ECO:0000313" key="11">
    <source>
        <dbReference type="Proteomes" id="UP000298681"/>
    </source>
</evidence>
<comment type="function">
    <text evidence="6">Catalyzes the conversion of acetate into acetyl-CoA (AcCoA), an essential intermediate at the junction of anabolic and catabolic pathways. AcsA undergoes a two-step reaction. In the first half reaction, AcsA combines acetate with ATP to form acetyl-adenylate (AcAMP) intermediate. In the second half reaction, it can then transfer the acetyl group from AcAMP to the sulfhydryl group of CoA, forming the product AcCoA.</text>
</comment>
<dbReference type="GO" id="GO:0005524">
    <property type="term" value="F:ATP binding"/>
    <property type="evidence" value="ECO:0007669"/>
    <property type="project" value="UniProtKB-KW"/>
</dbReference>
<dbReference type="GO" id="GO:0003987">
    <property type="term" value="F:acetate-CoA ligase activity"/>
    <property type="evidence" value="ECO:0007669"/>
    <property type="project" value="UniProtKB-UniRule"/>
</dbReference>
<dbReference type="SUPFAM" id="SSF56801">
    <property type="entry name" value="Acetyl-CoA synthetase-like"/>
    <property type="match status" value="1"/>
</dbReference>
<reference evidence="10 11" key="1">
    <citation type="submission" date="2019-01" db="EMBL/GenBank/DDBJ databases">
        <authorList>
            <person name="Zhang S."/>
        </authorList>
    </citation>
    <scope>NUCLEOTIDE SEQUENCE [LARGE SCALE GENOMIC DNA]</scope>
    <source>
        <strain evidence="10 11">1626</strain>
    </source>
</reference>
<dbReference type="InterPro" id="IPR020845">
    <property type="entry name" value="AMP-binding_CS"/>
</dbReference>
<dbReference type="Pfam" id="PF00501">
    <property type="entry name" value="AMP-binding"/>
    <property type="match status" value="1"/>
</dbReference>
<feature type="modified residue" description="N6-acetyllysine" evidence="6">
    <location>
        <position position="611"/>
    </location>
</feature>
<dbReference type="InterPro" id="IPR042099">
    <property type="entry name" value="ANL_N_sf"/>
</dbReference>
<feature type="binding site" evidence="6">
    <location>
        <position position="313"/>
    </location>
    <ligand>
        <name>CoA</name>
        <dbReference type="ChEBI" id="CHEBI:57287"/>
    </ligand>
</feature>
<keyword evidence="6" id="KW-0479">Metal-binding</keyword>
<keyword evidence="2 6" id="KW-0436">Ligase</keyword>
<feature type="binding site" evidence="6">
    <location>
        <position position="337"/>
    </location>
    <ligand>
        <name>CoA</name>
        <dbReference type="ChEBI" id="CHEBI:57287"/>
    </ligand>
</feature>
<dbReference type="Gene3D" id="3.30.300.30">
    <property type="match status" value="1"/>
</dbReference>
<dbReference type="AlphaFoldDB" id="A0A4Z1R5Z8"/>
<dbReference type="PROSITE" id="PS00455">
    <property type="entry name" value="AMP_BINDING"/>
    <property type="match status" value="1"/>
</dbReference>
<comment type="caution">
    <text evidence="10">The sequence shown here is derived from an EMBL/GenBank/DDBJ whole genome shotgun (WGS) entry which is preliminary data.</text>
</comment>
<dbReference type="NCBIfam" id="NF001208">
    <property type="entry name" value="PRK00174.1"/>
    <property type="match status" value="1"/>
</dbReference>
<dbReference type="InterPro" id="IPR000873">
    <property type="entry name" value="AMP-dep_synth/lig_dom"/>
</dbReference>
<dbReference type="InterPro" id="IPR045851">
    <property type="entry name" value="AMP-bd_C_sf"/>
</dbReference>
<feature type="binding site" evidence="6">
    <location>
        <begin position="389"/>
        <end position="391"/>
    </location>
    <ligand>
        <name>ATP</name>
        <dbReference type="ChEBI" id="CHEBI:30616"/>
    </ligand>
</feature>
<dbReference type="Proteomes" id="UP000298681">
    <property type="component" value="Unassembled WGS sequence"/>
</dbReference>
<feature type="binding site" evidence="6">
    <location>
        <position position="517"/>
    </location>
    <ligand>
        <name>ATP</name>
        <dbReference type="ChEBI" id="CHEBI:30616"/>
    </ligand>
</feature>
<keyword evidence="3 6" id="KW-0547">Nucleotide-binding</keyword>
<feature type="binding site" evidence="6">
    <location>
        <position position="544"/>
    </location>
    <ligand>
        <name>Mg(2+)</name>
        <dbReference type="ChEBI" id="CHEBI:18420"/>
    </ligand>
</feature>
<dbReference type="InterPro" id="IPR011904">
    <property type="entry name" value="Ac_CoA_lig"/>
</dbReference>
<name>A0A4Z1R5Z8_9GAMM</name>
<comment type="similarity">
    <text evidence="1 6">Belongs to the ATP-dependent AMP-binding enzyme family.</text>
</comment>
<dbReference type="NCBIfam" id="TIGR02188">
    <property type="entry name" value="Ac_CoA_lig_AcsA"/>
    <property type="match status" value="1"/>
</dbReference>
<evidence type="ECO:0000256" key="2">
    <source>
        <dbReference type="ARBA" id="ARBA00022598"/>
    </source>
</evidence>
<keyword evidence="6" id="KW-0460">Magnesium</keyword>
<feature type="binding site" evidence="6">
    <location>
        <position position="525"/>
    </location>
    <ligand>
        <name>CoA</name>
        <dbReference type="ChEBI" id="CHEBI:57287"/>
    </ligand>
</feature>
<dbReference type="GO" id="GO:0019427">
    <property type="term" value="P:acetyl-CoA biosynthetic process from acetate"/>
    <property type="evidence" value="ECO:0007669"/>
    <property type="project" value="UniProtKB-UniRule"/>
</dbReference>
<feature type="binding site" evidence="6">
    <location>
        <position position="541"/>
    </location>
    <ligand>
        <name>Mg(2+)</name>
        <dbReference type="ChEBI" id="CHEBI:18420"/>
    </ligand>
</feature>
<comment type="cofactor">
    <cofactor evidence="6">
        <name>Mg(2+)</name>
        <dbReference type="ChEBI" id="CHEBI:18420"/>
    </cofactor>
</comment>
<dbReference type="PANTHER" id="PTHR24095">
    <property type="entry name" value="ACETYL-COENZYME A SYNTHETASE"/>
    <property type="match status" value="1"/>
</dbReference>
<evidence type="ECO:0000256" key="6">
    <source>
        <dbReference type="HAMAP-Rule" id="MF_01123"/>
    </source>
</evidence>
<dbReference type="PANTHER" id="PTHR24095:SF14">
    <property type="entry name" value="ACETYL-COENZYME A SYNTHETASE 1"/>
    <property type="match status" value="1"/>
</dbReference>
<feature type="binding site" evidence="6">
    <location>
        <position position="502"/>
    </location>
    <ligand>
        <name>ATP</name>
        <dbReference type="ChEBI" id="CHEBI:30616"/>
    </ligand>
</feature>
<dbReference type="CDD" id="cd05966">
    <property type="entry name" value="ACS"/>
    <property type="match status" value="1"/>
</dbReference>
<feature type="domain" description="AMP-binding enzyme C-terminal" evidence="8">
    <location>
        <begin position="533"/>
        <end position="611"/>
    </location>
</feature>
<comment type="catalytic activity">
    <reaction evidence="6">
        <text>acetate + ATP + CoA = acetyl-CoA + AMP + diphosphate</text>
        <dbReference type="Rhea" id="RHEA:23176"/>
        <dbReference type="ChEBI" id="CHEBI:30089"/>
        <dbReference type="ChEBI" id="CHEBI:30616"/>
        <dbReference type="ChEBI" id="CHEBI:33019"/>
        <dbReference type="ChEBI" id="CHEBI:57287"/>
        <dbReference type="ChEBI" id="CHEBI:57288"/>
        <dbReference type="ChEBI" id="CHEBI:456215"/>
        <dbReference type="EC" id="6.2.1.1"/>
    </reaction>
</comment>
<sequence>MSTPPSVYPVPEALAAQAAIGRGDYERLYDESVRDPDAFWARAAQRLQWMQVPTQIRDVSFALEDFRIRWYGDGELNASVNCLDRHLHTRGDKTAILWEGDDPATPPRHVSYRELHARVCRLANALRSLGVRKGDRVTIYLPMIVESAVAMLACARVGAVHTVVFGGFSPASIADRVADCGSKLIITADEGLRGGRRIPLKANVDAALKLPGTNSVETVLVVRHTGGAVGMQMPRDRWYDAVVDDQPDTCEPERMNAEDPLFILYTSGSTGKPKGVLHTTGGYLVFASYTHEAVFDLREDDVYWCTADVGWVTGHSYIVYGPLANGATSLMFEGVPNYPSVSRFWEVVDRHKVSIFYTAPTAIRALMRDGDAPVKSSSRASLRILGTVGEPINPEAWRWYHGVVGDGRCPVVDTWWQTETGGILIAPLPGAIDAKPGSATRPFFGVQPAIVDAQGTVLEGEAEGNLVILDSWPGQMRTVYGDHQRFIDTYFSAYPGSYFTGDGCRRDADGDYWITGRVDDVINVSGHRIGTAEVESALVSHPKVAEAAVVGFPHDIKGQGIYAYVTLVAGEEGTDALLKELVAHVRGEIGPIATPDHLQWAPGLPKTRSGKIMRRILRKIAENAPDQLGDTTTLADPSVVESLLRERRGAAD</sequence>
<evidence type="ECO:0000256" key="1">
    <source>
        <dbReference type="ARBA" id="ARBA00006432"/>
    </source>
</evidence>